<evidence type="ECO:0000313" key="2">
    <source>
        <dbReference type="Proteomes" id="UP001203297"/>
    </source>
</evidence>
<sequence length="68" mass="7717">MTTAPRAGSSRARNQKERLSWNFRRAPFVLHSMDQRSPLRIVIEARAPGGAWSYSFHCLPLPVKVPGR</sequence>
<dbReference type="EMBL" id="WTXG01000062">
    <property type="protein sequence ID" value="KAI0295095.1"/>
    <property type="molecule type" value="Genomic_DNA"/>
</dbReference>
<reference evidence="1" key="1">
    <citation type="journal article" date="2022" name="New Phytol.">
        <title>Evolutionary transition to the ectomycorrhizal habit in the genomes of a hyperdiverse lineage of mushroom-forming fungi.</title>
        <authorList>
            <person name="Looney B."/>
            <person name="Miyauchi S."/>
            <person name="Morin E."/>
            <person name="Drula E."/>
            <person name="Courty P.E."/>
            <person name="Kohler A."/>
            <person name="Kuo A."/>
            <person name="LaButti K."/>
            <person name="Pangilinan J."/>
            <person name="Lipzen A."/>
            <person name="Riley R."/>
            <person name="Andreopoulos W."/>
            <person name="He G."/>
            <person name="Johnson J."/>
            <person name="Nolan M."/>
            <person name="Tritt A."/>
            <person name="Barry K.W."/>
            <person name="Grigoriev I.V."/>
            <person name="Nagy L.G."/>
            <person name="Hibbett D."/>
            <person name="Henrissat B."/>
            <person name="Matheny P.B."/>
            <person name="Labbe J."/>
            <person name="Martin F.M."/>
        </authorList>
    </citation>
    <scope>NUCLEOTIDE SEQUENCE</scope>
    <source>
        <strain evidence="1">BPL690</strain>
    </source>
</reference>
<dbReference type="AlphaFoldDB" id="A0AAD4LZ13"/>
<gene>
    <name evidence="1" type="ORF">B0F90DRAFT_1752645</name>
</gene>
<accession>A0AAD4LZ13</accession>
<dbReference type="Proteomes" id="UP001203297">
    <property type="component" value="Unassembled WGS sequence"/>
</dbReference>
<proteinExistence type="predicted"/>
<keyword evidence="2" id="KW-1185">Reference proteome</keyword>
<name>A0AAD4LZ13_9AGAM</name>
<organism evidence="1 2">
    <name type="scientific">Multifurca ochricompacta</name>
    <dbReference type="NCBI Taxonomy" id="376703"/>
    <lineage>
        <taxon>Eukaryota</taxon>
        <taxon>Fungi</taxon>
        <taxon>Dikarya</taxon>
        <taxon>Basidiomycota</taxon>
        <taxon>Agaricomycotina</taxon>
        <taxon>Agaricomycetes</taxon>
        <taxon>Russulales</taxon>
        <taxon>Russulaceae</taxon>
        <taxon>Multifurca</taxon>
    </lineage>
</organism>
<comment type="caution">
    <text evidence="1">The sequence shown here is derived from an EMBL/GenBank/DDBJ whole genome shotgun (WGS) entry which is preliminary data.</text>
</comment>
<feature type="non-terminal residue" evidence="1">
    <location>
        <position position="68"/>
    </location>
</feature>
<evidence type="ECO:0000313" key="1">
    <source>
        <dbReference type="EMBL" id="KAI0295095.1"/>
    </source>
</evidence>
<protein>
    <submittedName>
        <fullName evidence="1">Uncharacterized protein</fullName>
    </submittedName>
</protein>